<dbReference type="EMBL" id="CP001941">
    <property type="protein sequence ID" value="ADD08093.1"/>
    <property type="molecule type" value="Genomic_DNA"/>
</dbReference>
<evidence type="ECO:0000256" key="5">
    <source>
        <dbReference type="ARBA" id="ARBA00022842"/>
    </source>
</evidence>
<dbReference type="HOGENOM" id="CLU_016950_7_1_2"/>
<evidence type="ECO:0000256" key="3">
    <source>
        <dbReference type="ARBA" id="ARBA00022553"/>
    </source>
</evidence>
<dbReference type="PANTHER" id="PTHR43771">
    <property type="entry name" value="PHOSPHOMANNOMUTASE"/>
    <property type="match status" value="1"/>
</dbReference>
<dbReference type="InterPro" id="IPR016055">
    <property type="entry name" value="A-D-PHexomutase_a/b/a-I/II/III"/>
</dbReference>
<evidence type="ECO:0000259" key="10">
    <source>
        <dbReference type="Pfam" id="PF02879"/>
    </source>
</evidence>
<evidence type="ECO:0000313" key="12">
    <source>
        <dbReference type="EMBL" id="ADD08093.1"/>
    </source>
</evidence>
<keyword evidence="4 7" id="KW-0479">Metal-binding</keyword>
<dbReference type="Gene3D" id="3.40.120.10">
    <property type="entry name" value="Alpha-D-Glucose-1,6-Bisphosphate, subunit A, domain 3"/>
    <property type="match status" value="3"/>
</dbReference>
<dbReference type="Proteomes" id="UP000001400">
    <property type="component" value="Chromosome"/>
</dbReference>
<dbReference type="InterPro" id="IPR005843">
    <property type="entry name" value="A-D-PHexomutase_C"/>
</dbReference>
<dbReference type="InterPro" id="IPR005844">
    <property type="entry name" value="A-D-PHexomutase_a/b/a-I"/>
</dbReference>
<feature type="domain" description="Alpha-D-phosphohexomutase alpha/beta/alpha" evidence="9">
    <location>
        <begin position="5"/>
        <end position="118"/>
    </location>
</feature>
<evidence type="ECO:0000256" key="6">
    <source>
        <dbReference type="ARBA" id="ARBA00023235"/>
    </source>
</evidence>
<dbReference type="AlphaFoldDB" id="D3TC08"/>
<dbReference type="GO" id="GO:0000287">
    <property type="term" value="F:magnesium ion binding"/>
    <property type="evidence" value="ECO:0007669"/>
    <property type="project" value="InterPro"/>
</dbReference>
<dbReference type="PROSITE" id="PS00710">
    <property type="entry name" value="PGM_PMM"/>
    <property type="match status" value="1"/>
</dbReference>
<dbReference type="InterPro" id="IPR005846">
    <property type="entry name" value="A-D-PHexomutase_a/b/a-III"/>
</dbReference>
<dbReference type="GO" id="GO:0005975">
    <property type="term" value="P:carbohydrate metabolic process"/>
    <property type="evidence" value="ECO:0007669"/>
    <property type="project" value="InterPro"/>
</dbReference>
<dbReference type="InterPro" id="IPR016066">
    <property type="entry name" value="A-D-PHexomutase_CS"/>
</dbReference>
<evidence type="ECO:0000256" key="2">
    <source>
        <dbReference type="ARBA" id="ARBA00010231"/>
    </source>
</evidence>
<dbReference type="Pfam" id="PF00408">
    <property type="entry name" value="PGM_PMM_IV"/>
    <property type="match status" value="1"/>
</dbReference>
<keyword evidence="5 7" id="KW-0460">Magnesium</keyword>
<evidence type="ECO:0000256" key="7">
    <source>
        <dbReference type="RuleBase" id="RU004326"/>
    </source>
</evidence>
<dbReference type="GO" id="GO:0008966">
    <property type="term" value="F:phosphoglucosamine mutase activity"/>
    <property type="evidence" value="ECO:0007669"/>
    <property type="project" value="UniProtKB-EC"/>
</dbReference>
<dbReference type="InterPro" id="IPR036900">
    <property type="entry name" value="A-D-PHexomutase_C_sf"/>
</dbReference>
<dbReference type="Pfam" id="PF02879">
    <property type="entry name" value="PGM_PMM_II"/>
    <property type="match status" value="1"/>
</dbReference>
<feature type="domain" description="Alpha-D-phosphohexomutase C-terminal" evidence="8">
    <location>
        <begin position="362"/>
        <end position="404"/>
    </location>
</feature>
<dbReference type="KEGG" id="abi:Aboo_0282"/>
<dbReference type="SUPFAM" id="SSF53738">
    <property type="entry name" value="Phosphoglucomutase, first 3 domains"/>
    <property type="match status" value="3"/>
</dbReference>
<dbReference type="InterPro" id="IPR005845">
    <property type="entry name" value="A-D-PHexomutase_a/b/a-II"/>
</dbReference>
<gene>
    <name evidence="12" type="ordered locus">Aboo_0282</name>
</gene>
<proteinExistence type="inferred from homology"/>
<dbReference type="EC" id="5.4.2.10" evidence="12"/>
<reference evidence="12" key="1">
    <citation type="submission" date="2010-02" db="EMBL/GenBank/DDBJ databases">
        <title>Complete sequence of Aciduliprofundum boonei T469.</title>
        <authorList>
            <consortium name="US DOE Joint Genome Institute"/>
            <person name="Lucas S."/>
            <person name="Copeland A."/>
            <person name="Lapidus A."/>
            <person name="Cheng J.-F."/>
            <person name="Bruce D."/>
            <person name="Goodwin L."/>
            <person name="Pitluck S."/>
            <person name="Saunders E."/>
            <person name="Detter J.C."/>
            <person name="Han C."/>
            <person name="Tapia R."/>
            <person name="Land M."/>
            <person name="Hauser L."/>
            <person name="Kyrpides N."/>
            <person name="Mikhailova N."/>
            <person name="Flores G."/>
            <person name="Reysenbach A.-L."/>
            <person name="Woyke T."/>
        </authorList>
    </citation>
    <scope>NUCLEOTIDE SEQUENCE</scope>
    <source>
        <strain evidence="12">T469</strain>
    </source>
</reference>
<evidence type="ECO:0000259" key="8">
    <source>
        <dbReference type="Pfam" id="PF00408"/>
    </source>
</evidence>
<evidence type="ECO:0000259" key="11">
    <source>
        <dbReference type="Pfam" id="PF02880"/>
    </source>
</evidence>
<dbReference type="Gene3D" id="3.30.310.50">
    <property type="entry name" value="Alpha-D-phosphohexomutase, C-terminal domain"/>
    <property type="match status" value="1"/>
</dbReference>
<accession>D3TC08</accession>
<evidence type="ECO:0000256" key="1">
    <source>
        <dbReference type="ARBA" id="ARBA00001946"/>
    </source>
</evidence>
<name>D3TC08_ACIB4</name>
<comment type="cofactor">
    <cofactor evidence="1">
        <name>Mg(2+)</name>
        <dbReference type="ChEBI" id="CHEBI:18420"/>
    </cofactor>
</comment>
<keyword evidence="6 12" id="KW-0413">Isomerase</keyword>
<evidence type="ECO:0000256" key="4">
    <source>
        <dbReference type="ARBA" id="ARBA00022723"/>
    </source>
</evidence>
<dbReference type="PRINTS" id="PR00509">
    <property type="entry name" value="PGMPMM"/>
</dbReference>
<keyword evidence="13" id="KW-1185">Reference proteome</keyword>
<dbReference type="InterPro" id="IPR005841">
    <property type="entry name" value="Alpha-D-phosphohexomutase_SF"/>
</dbReference>
<evidence type="ECO:0000313" key="13">
    <source>
        <dbReference type="Proteomes" id="UP000001400"/>
    </source>
</evidence>
<protein>
    <submittedName>
        <fullName evidence="12">Phosphoglucosamine mutase</fullName>
        <ecNumber evidence="12">5.4.2.10</ecNumber>
    </submittedName>
</protein>
<evidence type="ECO:0000259" key="9">
    <source>
        <dbReference type="Pfam" id="PF02878"/>
    </source>
</evidence>
<dbReference type="RefSeq" id="WP_012997092.1">
    <property type="nucleotide sequence ID" value="NC_013926.1"/>
</dbReference>
<comment type="similarity">
    <text evidence="2 7">Belongs to the phosphohexose mutase family.</text>
</comment>
<feature type="domain" description="Alpha-D-phosphohexomutase alpha/beta/alpha" evidence="10">
    <location>
        <begin position="147"/>
        <end position="234"/>
    </location>
</feature>
<dbReference type="SUPFAM" id="SSF55957">
    <property type="entry name" value="Phosphoglucomutase, C-terminal domain"/>
    <property type="match status" value="1"/>
</dbReference>
<sequence>MKFSGSSGVRMVWGEELLNLAYQIGMSMGNEYDDIAIASDFRATSDPIVSMIAGGIMASGTSVYYGGKVPTPTLAYATKNHDAGVMVTASHNPPEYNGIKLWNPDGSAFSDEQIEKLQGRNIAKWSKVGRFFEENMLEEHRKALLKEFKAIDLNVVIDCSNGAGSVLTPFILRDLGINVTTLNCHPSGLFSGHSSEPSEENLMDLKNMIMAKKADLGIAHDGDADRFVAITSSGRYLNGDLILAIFAKVLGYGRIVAPVDSSRLLENFAEVIRCKVGDANVSRVMREKGIEFGGENSGTQIFASWRYTPDAIYAALKFAEIAAREDIDALLQDFPVYHTLRKNIYYRNREEMEQKIENFVKDYPVQRVDGYRVDLDDGWFLIRFSGTEPKVRITVEFESQELASIWMSKIYQALSK</sequence>
<dbReference type="PANTHER" id="PTHR43771:SF1">
    <property type="entry name" value="PHOSPHOMANNOMUTASE"/>
    <property type="match status" value="1"/>
</dbReference>
<dbReference type="GeneID" id="8827224"/>
<feature type="domain" description="Alpha-D-phosphohexomutase alpha/beta/alpha" evidence="11">
    <location>
        <begin position="238"/>
        <end position="331"/>
    </location>
</feature>
<dbReference type="Pfam" id="PF02880">
    <property type="entry name" value="PGM_PMM_III"/>
    <property type="match status" value="1"/>
</dbReference>
<dbReference type="Pfam" id="PF02878">
    <property type="entry name" value="PGM_PMM_I"/>
    <property type="match status" value="1"/>
</dbReference>
<keyword evidence="3" id="KW-0597">Phosphoprotein</keyword>
<organism evidence="12 13">
    <name type="scientific">Aciduliprofundum boonei (strain DSM 19572 / T469)</name>
    <dbReference type="NCBI Taxonomy" id="439481"/>
    <lineage>
        <taxon>Archaea</taxon>
        <taxon>Methanobacteriati</taxon>
        <taxon>Thermoplasmatota</taxon>
        <taxon>DHVE2 group</taxon>
        <taxon>Candidatus Aciduliprofundum</taxon>
    </lineage>
</organism>